<keyword evidence="4" id="KW-1185">Reference proteome</keyword>
<feature type="transmembrane region" description="Helical" evidence="2">
    <location>
        <begin position="169"/>
        <end position="188"/>
    </location>
</feature>
<feature type="transmembrane region" description="Helical" evidence="2">
    <location>
        <begin position="85"/>
        <end position="103"/>
    </location>
</feature>
<feature type="transmembrane region" description="Helical" evidence="2">
    <location>
        <begin position="195"/>
        <end position="215"/>
    </location>
</feature>
<evidence type="ECO:0000256" key="2">
    <source>
        <dbReference type="SAM" id="Phobius"/>
    </source>
</evidence>
<dbReference type="Proteomes" id="UP000002630">
    <property type="component" value="Linkage Group LG02"/>
</dbReference>
<protein>
    <recommendedName>
        <fullName evidence="5">Protein rolling stone-like</fullName>
    </recommendedName>
</protein>
<evidence type="ECO:0008006" key="5">
    <source>
        <dbReference type="Google" id="ProtNLM"/>
    </source>
</evidence>
<dbReference type="EMBL" id="FN649727">
    <property type="protein sequence ID" value="CBJ25726.1"/>
    <property type="molecule type" value="Genomic_DNA"/>
</dbReference>
<dbReference type="OrthoDB" id="10339094at2759"/>
<evidence type="ECO:0000313" key="3">
    <source>
        <dbReference type="EMBL" id="CBJ25726.1"/>
    </source>
</evidence>
<name>D7G733_ECTSI</name>
<organism evidence="3 4">
    <name type="scientific">Ectocarpus siliculosus</name>
    <name type="common">Brown alga</name>
    <name type="synonym">Conferva siliculosa</name>
    <dbReference type="NCBI Taxonomy" id="2880"/>
    <lineage>
        <taxon>Eukaryota</taxon>
        <taxon>Sar</taxon>
        <taxon>Stramenopiles</taxon>
        <taxon>Ochrophyta</taxon>
        <taxon>PX clade</taxon>
        <taxon>Phaeophyceae</taxon>
        <taxon>Ectocarpales</taxon>
        <taxon>Ectocarpaceae</taxon>
        <taxon>Ectocarpus</taxon>
    </lineage>
</organism>
<accession>D7G733</accession>
<keyword evidence="2" id="KW-0472">Membrane</keyword>
<feature type="compositionally biased region" description="Low complexity" evidence="1">
    <location>
        <begin position="344"/>
        <end position="356"/>
    </location>
</feature>
<feature type="transmembrane region" description="Helical" evidence="2">
    <location>
        <begin position="239"/>
        <end position="262"/>
    </location>
</feature>
<feature type="region of interest" description="Disordered" evidence="1">
    <location>
        <begin position="281"/>
        <end position="332"/>
    </location>
</feature>
<sequence length="366" mass="41274">MATPAQQVEAAKSATGLAIDGTRALFGGTRQQGLRAGTSRFLQQGWFVGWKAVMTIYCIVWAAWWDRGEDLDIRIYLATWTHMLATAYFVISLISSLLCMAYLSREKPAPVEEGKPKRPPPVKGTRSPVPCYFRWLQHISWVLTCISSMVVLSVFWMTIYESDVPVTSVYVSSTILALLMLLDQFLIATEMKFKYAWLGLYFFVVYIFYNVIYYYEHNVEDRVTFEVFDWDERPGRACLWVFLILAFGVPGFTALHVFVYRLRERMYTSYKHNLEVIEEEEPAPKTEKEEKKEAKEKEKEEKKEAKEKEKEKKKEKKEKKDPPPAVVDAPPLLAPAALGAGAAGAAALADGAATPDQGGACGFGGG</sequence>
<feature type="compositionally biased region" description="Basic and acidic residues" evidence="1">
    <location>
        <begin position="282"/>
        <end position="322"/>
    </location>
</feature>
<feature type="region of interest" description="Disordered" evidence="1">
    <location>
        <begin position="344"/>
        <end position="366"/>
    </location>
</feature>
<keyword evidence="2" id="KW-0812">Transmembrane</keyword>
<proteinExistence type="predicted"/>
<dbReference type="OMA" id="RIYLATW"/>
<evidence type="ECO:0000256" key="1">
    <source>
        <dbReference type="SAM" id="MobiDB-lite"/>
    </source>
</evidence>
<dbReference type="InParanoid" id="D7G733"/>
<dbReference type="AlphaFoldDB" id="D7G733"/>
<feature type="transmembrane region" description="Helical" evidence="2">
    <location>
        <begin position="135"/>
        <end position="157"/>
    </location>
</feature>
<evidence type="ECO:0000313" key="4">
    <source>
        <dbReference type="Proteomes" id="UP000002630"/>
    </source>
</evidence>
<dbReference type="GO" id="GO:0016020">
    <property type="term" value="C:membrane"/>
    <property type="evidence" value="ECO:0007669"/>
    <property type="project" value="TreeGrafter"/>
</dbReference>
<reference evidence="3 4" key="1">
    <citation type="journal article" date="2010" name="Nature">
        <title>The Ectocarpus genome and the independent evolution of multicellularity in brown algae.</title>
        <authorList>
            <person name="Cock J.M."/>
            <person name="Sterck L."/>
            <person name="Rouze P."/>
            <person name="Scornet D."/>
            <person name="Allen A.E."/>
            <person name="Amoutzias G."/>
            <person name="Anthouard V."/>
            <person name="Artiguenave F."/>
            <person name="Aury J.M."/>
            <person name="Badger J.H."/>
            <person name="Beszteri B."/>
            <person name="Billiau K."/>
            <person name="Bonnet E."/>
            <person name="Bothwell J.H."/>
            <person name="Bowler C."/>
            <person name="Boyen C."/>
            <person name="Brownlee C."/>
            <person name="Carrano C.J."/>
            <person name="Charrier B."/>
            <person name="Cho G.Y."/>
            <person name="Coelho S.M."/>
            <person name="Collen J."/>
            <person name="Corre E."/>
            <person name="Da Silva C."/>
            <person name="Delage L."/>
            <person name="Delaroque N."/>
            <person name="Dittami S.M."/>
            <person name="Doulbeau S."/>
            <person name="Elias M."/>
            <person name="Farnham G."/>
            <person name="Gachon C.M."/>
            <person name="Gschloessl B."/>
            <person name="Heesch S."/>
            <person name="Jabbari K."/>
            <person name="Jubin C."/>
            <person name="Kawai H."/>
            <person name="Kimura K."/>
            <person name="Kloareg B."/>
            <person name="Kupper F.C."/>
            <person name="Lang D."/>
            <person name="Le Bail A."/>
            <person name="Leblanc C."/>
            <person name="Lerouge P."/>
            <person name="Lohr M."/>
            <person name="Lopez P.J."/>
            <person name="Martens C."/>
            <person name="Maumus F."/>
            <person name="Michel G."/>
            <person name="Miranda-Saavedra D."/>
            <person name="Morales J."/>
            <person name="Moreau H."/>
            <person name="Motomura T."/>
            <person name="Nagasato C."/>
            <person name="Napoli C.A."/>
            <person name="Nelson D.R."/>
            <person name="Nyvall-Collen P."/>
            <person name="Peters A.F."/>
            <person name="Pommier C."/>
            <person name="Potin P."/>
            <person name="Poulain J."/>
            <person name="Quesneville H."/>
            <person name="Read B."/>
            <person name="Rensing S.A."/>
            <person name="Ritter A."/>
            <person name="Rousvoal S."/>
            <person name="Samanta M."/>
            <person name="Samson G."/>
            <person name="Schroeder D.C."/>
            <person name="Segurens B."/>
            <person name="Strittmatter M."/>
            <person name="Tonon T."/>
            <person name="Tregear J.W."/>
            <person name="Valentin K."/>
            <person name="von Dassow P."/>
            <person name="Yamagishi T."/>
            <person name="Van de Peer Y."/>
            <person name="Wincker P."/>
        </authorList>
    </citation>
    <scope>NUCLEOTIDE SEQUENCE [LARGE SCALE GENOMIC DNA]</scope>
    <source>
        <strain evidence="4">Ec32 / CCAP1310/4</strain>
    </source>
</reference>
<feature type="transmembrane region" description="Helical" evidence="2">
    <location>
        <begin position="45"/>
        <end position="65"/>
    </location>
</feature>
<dbReference type="EMBL" id="FN649035">
    <property type="protein sequence ID" value="CBJ25726.1"/>
    <property type="molecule type" value="Genomic_DNA"/>
</dbReference>
<keyword evidence="2" id="KW-1133">Transmembrane helix</keyword>
<dbReference type="PANTHER" id="PTHR12242">
    <property type="entry name" value="OS02G0130600 PROTEIN-RELATED"/>
    <property type="match status" value="1"/>
</dbReference>
<gene>
    <name evidence="3" type="ORF">Esi_0008_0189</name>
</gene>